<evidence type="ECO:0000313" key="1">
    <source>
        <dbReference type="EMBL" id="CAK1553848.1"/>
    </source>
</evidence>
<proteinExistence type="predicted"/>
<reference evidence="1 2" key="1">
    <citation type="submission" date="2023-11" db="EMBL/GenBank/DDBJ databases">
        <authorList>
            <person name="Okamura Y."/>
        </authorList>
    </citation>
    <scope>NUCLEOTIDE SEQUENCE [LARGE SCALE GENOMIC DNA]</scope>
</reference>
<accession>A0AAV1JWC8</accession>
<sequence>MKEVKREEEERIIVRYRRRTRNPHANHVVLQVPPKMWQNITEAGKVHIDLQRVVAMDQTPLVQCSRCLGYGHGRRLCKEEQDTCSHCGGPHKKEACPDHQNGIKPSCINCGRAGIERANHNAFEQECPVRKKWDRLARAAVAYC</sequence>
<keyword evidence="2" id="KW-1185">Reference proteome</keyword>
<gene>
    <name evidence="1" type="ORF">LNINA_LOCUS12815</name>
</gene>
<protein>
    <recommendedName>
        <fullName evidence="3">Nucleic-acid-binding protein from mobile element jockey</fullName>
    </recommendedName>
</protein>
<dbReference type="Proteomes" id="UP001497472">
    <property type="component" value="Unassembled WGS sequence"/>
</dbReference>
<evidence type="ECO:0000313" key="2">
    <source>
        <dbReference type="Proteomes" id="UP001497472"/>
    </source>
</evidence>
<dbReference type="AlphaFoldDB" id="A0AAV1JWC8"/>
<comment type="caution">
    <text evidence="1">The sequence shown here is derived from an EMBL/GenBank/DDBJ whole genome shotgun (WGS) entry which is preliminary data.</text>
</comment>
<dbReference type="EMBL" id="CAVLEF010000248">
    <property type="protein sequence ID" value="CAK1553848.1"/>
    <property type="molecule type" value="Genomic_DNA"/>
</dbReference>
<organism evidence="1 2">
    <name type="scientific">Leptosia nina</name>
    <dbReference type="NCBI Taxonomy" id="320188"/>
    <lineage>
        <taxon>Eukaryota</taxon>
        <taxon>Metazoa</taxon>
        <taxon>Ecdysozoa</taxon>
        <taxon>Arthropoda</taxon>
        <taxon>Hexapoda</taxon>
        <taxon>Insecta</taxon>
        <taxon>Pterygota</taxon>
        <taxon>Neoptera</taxon>
        <taxon>Endopterygota</taxon>
        <taxon>Lepidoptera</taxon>
        <taxon>Glossata</taxon>
        <taxon>Ditrysia</taxon>
        <taxon>Papilionoidea</taxon>
        <taxon>Pieridae</taxon>
        <taxon>Pierinae</taxon>
        <taxon>Leptosia</taxon>
    </lineage>
</organism>
<name>A0AAV1JWC8_9NEOP</name>
<evidence type="ECO:0008006" key="3">
    <source>
        <dbReference type="Google" id="ProtNLM"/>
    </source>
</evidence>